<feature type="transmembrane region" description="Helical" evidence="2">
    <location>
        <begin position="239"/>
        <end position="265"/>
    </location>
</feature>
<keyword evidence="2" id="KW-0472">Membrane</keyword>
<dbReference type="RefSeq" id="XP_058330282.1">
    <property type="nucleotide sequence ID" value="XM_058474542.1"/>
</dbReference>
<dbReference type="PROSITE" id="PS51257">
    <property type="entry name" value="PROKAR_LIPOPROTEIN"/>
    <property type="match status" value="1"/>
</dbReference>
<evidence type="ECO:0000256" key="2">
    <source>
        <dbReference type="SAM" id="Phobius"/>
    </source>
</evidence>
<dbReference type="Pfam" id="PF06687">
    <property type="entry name" value="SUR7"/>
    <property type="match status" value="1"/>
</dbReference>
<dbReference type="GO" id="GO:0051285">
    <property type="term" value="C:cell cortex of cell tip"/>
    <property type="evidence" value="ECO:0007669"/>
    <property type="project" value="TreeGrafter"/>
</dbReference>
<dbReference type="InterPro" id="IPR009571">
    <property type="entry name" value="SUR7/Rim9-like_fungi"/>
</dbReference>
<dbReference type="InterPro" id="IPR052413">
    <property type="entry name" value="SUR7_domain"/>
</dbReference>
<dbReference type="PANTHER" id="PTHR28019">
    <property type="entry name" value="CELL MEMBRANE PROTEIN YLR413W-RELATED"/>
    <property type="match status" value="1"/>
</dbReference>
<evidence type="ECO:0000313" key="4">
    <source>
        <dbReference type="Proteomes" id="UP001150941"/>
    </source>
</evidence>
<organism evidence="3 4">
    <name type="scientific">Penicillium chermesinum</name>
    <dbReference type="NCBI Taxonomy" id="63820"/>
    <lineage>
        <taxon>Eukaryota</taxon>
        <taxon>Fungi</taxon>
        <taxon>Dikarya</taxon>
        <taxon>Ascomycota</taxon>
        <taxon>Pezizomycotina</taxon>
        <taxon>Eurotiomycetes</taxon>
        <taxon>Eurotiomycetidae</taxon>
        <taxon>Eurotiales</taxon>
        <taxon>Aspergillaceae</taxon>
        <taxon>Penicillium</taxon>
    </lineage>
</organism>
<sequence length="336" mass="36868">MGKASRIACIFTPGVLTIAALISIIFVGLGCTKASSSTLNDLYFLRVDLQNISNSNTKTASEVENILNEHGITSVSASQVSDLIKKLQDDSTLKDFYDIGLLGYCEGDITDNKYTVTSCSKPKAEFYFNPLTIWGLNSTTIKDELPDDYDKIINIYKNVSKWMYIAYLIAFIVTIVEIVVGFFAICSRWGSCVTTIVAFVGFLFTAAASITATVIFSVFRGSLGKTLDAYGISLSLGKNAYIATWFAVAFSLGALVFWTFSVCCCSGRSPYNHKNKDRGLIAEKAPYTYEPIGGQQPYGNQPYGYHTSYPPPPPGESYPMAPAHHQGEAYEPFRHS</sequence>
<dbReference type="GO" id="GO:0005886">
    <property type="term" value="C:plasma membrane"/>
    <property type="evidence" value="ECO:0007669"/>
    <property type="project" value="InterPro"/>
</dbReference>
<proteinExistence type="predicted"/>
<dbReference type="Proteomes" id="UP001150941">
    <property type="component" value="Unassembled WGS sequence"/>
</dbReference>
<evidence type="ECO:0000313" key="3">
    <source>
        <dbReference type="EMBL" id="KAJ5232289.1"/>
    </source>
</evidence>
<name>A0A9W9NYV9_9EURO</name>
<reference evidence="3" key="2">
    <citation type="journal article" date="2023" name="IMA Fungus">
        <title>Comparative genomic study of the Penicillium genus elucidates a diverse pangenome and 15 lateral gene transfer events.</title>
        <authorList>
            <person name="Petersen C."/>
            <person name="Sorensen T."/>
            <person name="Nielsen M.R."/>
            <person name="Sondergaard T.E."/>
            <person name="Sorensen J.L."/>
            <person name="Fitzpatrick D.A."/>
            <person name="Frisvad J.C."/>
            <person name="Nielsen K.L."/>
        </authorList>
    </citation>
    <scope>NUCLEOTIDE SEQUENCE</scope>
    <source>
        <strain evidence="3">IBT 19713</strain>
    </source>
</reference>
<feature type="transmembrane region" description="Helical" evidence="2">
    <location>
        <begin position="162"/>
        <end position="184"/>
    </location>
</feature>
<evidence type="ECO:0008006" key="5">
    <source>
        <dbReference type="Google" id="ProtNLM"/>
    </source>
</evidence>
<accession>A0A9W9NYV9</accession>
<keyword evidence="4" id="KW-1185">Reference proteome</keyword>
<keyword evidence="2" id="KW-1133">Transmembrane helix</keyword>
<evidence type="ECO:0000256" key="1">
    <source>
        <dbReference type="SAM" id="MobiDB-lite"/>
    </source>
</evidence>
<dbReference type="PANTHER" id="PTHR28019:SF3">
    <property type="entry name" value="INTEGRAL MEMBRANE PROTEIN (AFU_ORTHOLOGUE AFUA_6G07470)"/>
    <property type="match status" value="1"/>
</dbReference>
<gene>
    <name evidence="3" type="ORF">N7468_005245</name>
</gene>
<reference evidence="3" key="1">
    <citation type="submission" date="2022-11" db="EMBL/GenBank/DDBJ databases">
        <authorList>
            <person name="Petersen C."/>
        </authorList>
    </citation>
    <scope>NUCLEOTIDE SEQUENCE</scope>
    <source>
        <strain evidence="3">IBT 19713</strain>
    </source>
</reference>
<protein>
    <recommendedName>
        <fullName evidence="5">Integral membrane protein</fullName>
    </recommendedName>
</protein>
<feature type="transmembrane region" description="Helical" evidence="2">
    <location>
        <begin position="196"/>
        <end position="219"/>
    </location>
</feature>
<dbReference type="GeneID" id="83201845"/>
<feature type="compositionally biased region" description="Low complexity" evidence="1">
    <location>
        <begin position="299"/>
        <end position="308"/>
    </location>
</feature>
<feature type="transmembrane region" description="Helical" evidence="2">
    <location>
        <begin position="7"/>
        <end position="29"/>
    </location>
</feature>
<dbReference type="OrthoDB" id="4480814at2759"/>
<dbReference type="EMBL" id="JAPQKS010000004">
    <property type="protein sequence ID" value="KAJ5232289.1"/>
    <property type="molecule type" value="Genomic_DNA"/>
</dbReference>
<dbReference type="GO" id="GO:0031505">
    <property type="term" value="P:fungal-type cell wall organization"/>
    <property type="evidence" value="ECO:0007669"/>
    <property type="project" value="TreeGrafter"/>
</dbReference>
<dbReference type="AlphaFoldDB" id="A0A9W9NYV9"/>
<comment type="caution">
    <text evidence="3">The sequence shown here is derived from an EMBL/GenBank/DDBJ whole genome shotgun (WGS) entry which is preliminary data.</text>
</comment>
<feature type="region of interest" description="Disordered" evidence="1">
    <location>
        <begin position="299"/>
        <end position="323"/>
    </location>
</feature>
<keyword evidence="2" id="KW-0812">Transmembrane</keyword>